<evidence type="ECO:0000256" key="1">
    <source>
        <dbReference type="SAM" id="MobiDB-lite"/>
    </source>
</evidence>
<proteinExistence type="predicted"/>
<dbReference type="EMBL" id="BDRX01000023">
    <property type="protein sequence ID" value="GBF91232.1"/>
    <property type="molecule type" value="Genomic_DNA"/>
</dbReference>
<feature type="compositionally biased region" description="Low complexity" evidence="1">
    <location>
        <begin position="35"/>
        <end position="45"/>
    </location>
</feature>
<evidence type="ECO:0000313" key="3">
    <source>
        <dbReference type="Proteomes" id="UP000247498"/>
    </source>
</evidence>
<name>A0A2V0NX25_9CHLO</name>
<comment type="caution">
    <text evidence="2">The sequence shown here is derived from an EMBL/GenBank/DDBJ whole genome shotgun (WGS) entry which is preliminary data.</text>
</comment>
<dbReference type="Proteomes" id="UP000247498">
    <property type="component" value="Unassembled WGS sequence"/>
</dbReference>
<dbReference type="InParanoid" id="A0A2V0NX25"/>
<organism evidence="2 3">
    <name type="scientific">Raphidocelis subcapitata</name>
    <dbReference type="NCBI Taxonomy" id="307507"/>
    <lineage>
        <taxon>Eukaryota</taxon>
        <taxon>Viridiplantae</taxon>
        <taxon>Chlorophyta</taxon>
        <taxon>core chlorophytes</taxon>
        <taxon>Chlorophyceae</taxon>
        <taxon>CS clade</taxon>
        <taxon>Sphaeropleales</taxon>
        <taxon>Selenastraceae</taxon>
        <taxon>Raphidocelis</taxon>
    </lineage>
</organism>
<accession>A0A2V0NX25</accession>
<dbReference type="AlphaFoldDB" id="A0A2V0NX25"/>
<reference evidence="2 3" key="1">
    <citation type="journal article" date="2018" name="Sci. Rep.">
        <title>Raphidocelis subcapitata (=Pseudokirchneriella subcapitata) provides an insight into genome evolution and environmental adaptations in the Sphaeropleales.</title>
        <authorList>
            <person name="Suzuki S."/>
            <person name="Yamaguchi H."/>
            <person name="Nakajima N."/>
            <person name="Kawachi M."/>
        </authorList>
    </citation>
    <scope>NUCLEOTIDE SEQUENCE [LARGE SCALE GENOMIC DNA]</scope>
    <source>
        <strain evidence="2 3">NIES-35</strain>
    </source>
</reference>
<feature type="compositionally biased region" description="Polar residues" evidence="1">
    <location>
        <begin position="1"/>
        <end position="13"/>
    </location>
</feature>
<feature type="region of interest" description="Disordered" evidence="1">
    <location>
        <begin position="1"/>
        <end position="55"/>
    </location>
</feature>
<evidence type="ECO:0000313" key="2">
    <source>
        <dbReference type="EMBL" id="GBF91232.1"/>
    </source>
</evidence>
<keyword evidence="3" id="KW-1185">Reference proteome</keyword>
<gene>
    <name evidence="2" type="ORF">Rsub_03552</name>
</gene>
<protein>
    <submittedName>
        <fullName evidence="2">Uncharacterized protein</fullName>
    </submittedName>
</protein>
<sequence>MSATTLSPTPQQEDPQKQLARKPESTAQRQRTADPVAPVAQQAAPGKRRPAPLRLLRAPAAASAPLVVEDDSKPDLGDIGLGLAASSLLRLPGLPA</sequence>